<dbReference type="GO" id="GO:0006508">
    <property type="term" value="P:proteolysis"/>
    <property type="evidence" value="ECO:0007669"/>
    <property type="project" value="InterPro"/>
</dbReference>
<reference evidence="4" key="1">
    <citation type="journal article" date="2020" name="mSystems">
        <title>Genome- and Community-Level Interaction Insights into Carbon Utilization and Element Cycling Functions of Hydrothermarchaeota in Hydrothermal Sediment.</title>
        <authorList>
            <person name="Zhou Z."/>
            <person name="Liu Y."/>
            <person name="Xu W."/>
            <person name="Pan J."/>
            <person name="Luo Z.H."/>
            <person name="Li M."/>
        </authorList>
    </citation>
    <scope>NUCLEOTIDE SEQUENCE</scope>
    <source>
        <strain evidence="4">HyVt-388</strain>
    </source>
</reference>
<evidence type="ECO:0008006" key="6">
    <source>
        <dbReference type="Google" id="ProtNLM"/>
    </source>
</evidence>
<dbReference type="InterPro" id="IPR029030">
    <property type="entry name" value="Caspase-like_dom_sf"/>
</dbReference>
<dbReference type="EMBL" id="DRIG01000052">
    <property type="protein sequence ID" value="HEC78433.1"/>
    <property type="molecule type" value="Genomic_DNA"/>
</dbReference>
<organism evidence="4 5">
    <name type="scientific">candidate division WOR-3 bacterium</name>
    <dbReference type="NCBI Taxonomy" id="2052148"/>
    <lineage>
        <taxon>Bacteria</taxon>
        <taxon>Bacteria division WOR-3</taxon>
    </lineage>
</organism>
<dbReference type="Pfam" id="PF01364">
    <property type="entry name" value="Peptidase_C25"/>
    <property type="match status" value="1"/>
</dbReference>
<evidence type="ECO:0000256" key="1">
    <source>
        <dbReference type="ARBA" id="ARBA00022729"/>
    </source>
</evidence>
<dbReference type="SUPFAM" id="SSF52129">
    <property type="entry name" value="Caspase-like"/>
    <property type="match status" value="1"/>
</dbReference>
<keyword evidence="1" id="KW-0732">Signal</keyword>
<dbReference type="Gene3D" id="3.40.50.10390">
    <property type="entry name" value="Gingipain r, domain 1"/>
    <property type="match status" value="1"/>
</dbReference>
<dbReference type="InterPro" id="IPR001769">
    <property type="entry name" value="Gingipain"/>
</dbReference>
<comment type="caution">
    <text evidence="4">The sequence shown here is derived from an EMBL/GenBank/DDBJ whole genome shotgun (WGS) entry which is preliminary data.</text>
</comment>
<dbReference type="Proteomes" id="UP000885826">
    <property type="component" value="Unassembled WGS sequence"/>
</dbReference>
<proteinExistence type="predicted"/>
<dbReference type="Gene3D" id="3.40.50.1460">
    <property type="match status" value="1"/>
</dbReference>
<accession>A0A9C9K021</accession>
<dbReference type="InterPro" id="IPR029031">
    <property type="entry name" value="Gingipain_N_sf"/>
</dbReference>
<evidence type="ECO:0000259" key="2">
    <source>
        <dbReference type="Pfam" id="PF01364"/>
    </source>
</evidence>
<evidence type="ECO:0000259" key="3">
    <source>
        <dbReference type="Pfam" id="PF08126"/>
    </source>
</evidence>
<name>A0A9C9K021_UNCW3</name>
<dbReference type="AlphaFoldDB" id="A0A9C9K021"/>
<dbReference type="Gene3D" id="2.60.40.10">
    <property type="entry name" value="Immunoglobulins"/>
    <property type="match status" value="1"/>
</dbReference>
<feature type="domain" description="Gingipain" evidence="2">
    <location>
        <begin position="231"/>
        <end position="622"/>
    </location>
</feature>
<sequence>MMCKLHKILIMMYIPICYLCGYTLNYSQSHFPMEIVNGYSKFKTQDFALSGNPGSPELPSIYLNYIIPATAKVDSVVISQLNTIQIAGSYSIYPAQPPRLVGHTGQWVPPDTSIYNSNELFPGEYIDVVNQGTMDGARIVTVVVHPIQYKPKNKTLFVMTDINFSFASSSTNIPEIKAKIRGEFEQTVYDKALSSILENDYEMNVYYQRPVIVKENQLGRGKHNYPVGPSIIITPSAFSSYFQPYADWLTDQGIRTYLITPSTIYRYFSGRDNPERIRNYIKYCYQNCGGTYFFFGGDTVKNTRLDVPFRKCVPLDSPPHTFPNQDTIIPTDLYYADLGGEWNADSDSWWGELTNDSADRFPEVFVGRVLPYCTTEIKNWSEKVLKYEQGRSNLSGLDTAIIIWHKTGYTGHPAWFLMDTTIFPSHITHIVGEDLWADSALGLLNRGDGMTNVNCHGGTWMFCTRNLMHGDTLDTGFVFWYKSSSPTQYWAGLNWQTNASKPFLHYSVACKNAYYDNGSDTCITDAFLDAYCDAESDDPLGSAANVSHTRWSWGPGNSITLQNEFYRQLFSVDYTGPAPPEPGLERLGVAVAMSKCQESINWNNWHNRFVCYATNLFGSPTTDAWTKEPKSLTVTHPSSITEDVQTNFTVTVKDYNVFPPAAVAYAKVCLNKPGDIYEVEYTNTSGQYTFTITPGTTGYMRVTVTRLHNFDSSYKQYLPYRDSCQVVEADGKRTVKNEDIGPDKLSITQMPTLFKKETQISFGIPIASVVEIIAYDITGSRVKTVIDKHFEPGYYEETIDAGDLSRGVYFIILRQNGVEISKKFILIE</sequence>
<evidence type="ECO:0000313" key="4">
    <source>
        <dbReference type="EMBL" id="HEC78433.1"/>
    </source>
</evidence>
<dbReference type="InterPro" id="IPR038490">
    <property type="entry name" value="Gingipain_propep_sf"/>
</dbReference>
<dbReference type="Pfam" id="PF08126">
    <property type="entry name" value="Propeptide_C25"/>
    <property type="match status" value="1"/>
</dbReference>
<dbReference type="InterPro" id="IPR012600">
    <property type="entry name" value="Propeptide_C25"/>
</dbReference>
<dbReference type="Gene3D" id="2.60.40.3800">
    <property type="match status" value="1"/>
</dbReference>
<dbReference type="GO" id="GO:0004197">
    <property type="term" value="F:cysteine-type endopeptidase activity"/>
    <property type="evidence" value="ECO:0007669"/>
    <property type="project" value="InterPro"/>
</dbReference>
<evidence type="ECO:0000313" key="5">
    <source>
        <dbReference type="Proteomes" id="UP000885826"/>
    </source>
</evidence>
<gene>
    <name evidence="4" type="ORF">ENI34_04735</name>
</gene>
<protein>
    <recommendedName>
        <fullName evidence="6">T9SS type A sorting domain-containing protein</fullName>
    </recommendedName>
</protein>
<dbReference type="InterPro" id="IPR013783">
    <property type="entry name" value="Ig-like_fold"/>
</dbReference>
<feature type="domain" description="Gingipain propeptide" evidence="3">
    <location>
        <begin position="51"/>
        <end position="166"/>
    </location>
</feature>